<organism evidence="3 4">
    <name type="scientific">Phanerochaete carnosa (strain HHB-10118-sp)</name>
    <name type="common">White-rot fungus</name>
    <name type="synonym">Peniophora carnosa</name>
    <dbReference type="NCBI Taxonomy" id="650164"/>
    <lineage>
        <taxon>Eukaryota</taxon>
        <taxon>Fungi</taxon>
        <taxon>Dikarya</taxon>
        <taxon>Basidiomycota</taxon>
        <taxon>Agaricomycotina</taxon>
        <taxon>Agaricomycetes</taxon>
        <taxon>Polyporales</taxon>
        <taxon>Phanerochaetaceae</taxon>
        <taxon>Phanerochaete</taxon>
    </lineage>
</organism>
<protein>
    <recommendedName>
        <fullName evidence="5">3-phytase</fullName>
    </recommendedName>
</protein>
<keyword evidence="4" id="KW-1185">Reference proteome</keyword>
<keyword evidence="1" id="KW-0378">Hydrolase</keyword>
<dbReference type="InterPro" id="IPR033379">
    <property type="entry name" value="Acid_Pase_AS"/>
</dbReference>
<sequence>MRPLEKEKLPTLPVVDPAVPGSPPGPTRSRTKRSLVVAAGIITLLLFIFSRSSCSTEFDIPESLRFLLPSTGTNRVKGVKSGVPKLGVPEKIQRRWGQYSPYFPAGKYVSPPASCVIDQVNILQRHGARYPNKDDDYEVAIERLQSAKKLHDDLKFLKEYEYTLGEEDLIAFGAQQSFEAGQQAYERYSYLLATTLPFIRASGIQRVVDSAGNWSRGFLPPHFLGSPHLPPDAPLPIQIISENVNNTLNDDCPNAPSEEKYTDQWLRQFAPSVIHRLKKMAEGVELEDEDVHRLIGVCVFETISDGSQEMRGMRRKAAKSPFCDLFTPKNWKEWEYWGNVEKYYKTGYGNPLGPVRGVGYVNELLARLTQSKVADHTQHNYSLPFPLDRALYADFTHENLMIAVYSVLGLFNVSTPLDPKKMPKDMDREWLASRMVPFSARMVVERLQCLTPPEEVGGFEGRQVNPHWSPRLLAGAAEDVKSRKHGTKSGTFVRIFVNDDLQPLEFCSHDVDRQSAHWQKKHSLCTLGNFVDSQHYARSSGDGDLEKCYN</sequence>
<reference evidence="3 4" key="1">
    <citation type="journal article" date="2012" name="BMC Genomics">
        <title>Comparative genomics of the white-rot fungi, Phanerochaete carnosa and P. chrysosporium, to elucidate the genetic basis of the distinct wood types they colonize.</title>
        <authorList>
            <person name="Suzuki H."/>
            <person name="MacDonald J."/>
            <person name="Syed K."/>
            <person name="Salamov A."/>
            <person name="Hori C."/>
            <person name="Aerts A."/>
            <person name="Henrissat B."/>
            <person name="Wiebenga A."/>
            <person name="vanKuyk P.A."/>
            <person name="Barry K."/>
            <person name="Lindquist E."/>
            <person name="LaButti K."/>
            <person name="Lapidus A."/>
            <person name="Lucas S."/>
            <person name="Coutinho P."/>
            <person name="Gong Y."/>
            <person name="Samejima M."/>
            <person name="Mahadevan R."/>
            <person name="Abou-Zaid M."/>
            <person name="de Vries R.P."/>
            <person name="Igarashi K."/>
            <person name="Yadav J.S."/>
            <person name="Grigoriev I.V."/>
            <person name="Master E.R."/>
        </authorList>
    </citation>
    <scope>NUCLEOTIDE SEQUENCE [LARGE SCALE GENOMIC DNA]</scope>
    <source>
        <strain evidence="3 4">HHB-10118-sp</strain>
    </source>
</reference>
<dbReference type="Gene3D" id="3.40.50.1240">
    <property type="entry name" value="Phosphoglycerate mutase-like"/>
    <property type="match status" value="1"/>
</dbReference>
<dbReference type="GeneID" id="18912384"/>
<dbReference type="PANTHER" id="PTHR20963:SF24">
    <property type="entry name" value="3-PHYTASE B"/>
    <property type="match status" value="1"/>
</dbReference>
<dbReference type="HOGENOM" id="CLU_020880_0_1_1"/>
<dbReference type="CDD" id="cd07061">
    <property type="entry name" value="HP_HAP_like"/>
    <property type="match status" value="1"/>
</dbReference>
<name>K5X9I9_PHACS</name>
<dbReference type="Proteomes" id="UP000008370">
    <property type="component" value="Unassembled WGS sequence"/>
</dbReference>
<evidence type="ECO:0000313" key="3">
    <source>
        <dbReference type="EMBL" id="EKM59567.1"/>
    </source>
</evidence>
<feature type="region of interest" description="Disordered" evidence="2">
    <location>
        <begin position="1"/>
        <end position="31"/>
    </location>
</feature>
<proteinExistence type="predicted"/>
<evidence type="ECO:0000313" key="4">
    <source>
        <dbReference type="Proteomes" id="UP000008370"/>
    </source>
</evidence>
<dbReference type="KEGG" id="pco:PHACADRAFT_205786"/>
<dbReference type="InterPro" id="IPR029033">
    <property type="entry name" value="His_PPase_superfam"/>
</dbReference>
<dbReference type="PROSITE" id="PS00616">
    <property type="entry name" value="HIS_ACID_PHOSPHAT_1"/>
    <property type="match status" value="1"/>
</dbReference>
<dbReference type="GO" id="GO:0003993">
    <property type="term" value="F:acid phosphatase activity"/>
    <property type="evidence" value="ECO:0007669"/>
    <property type="project" value="TreeGrafter"/>
</dbReference>
<dbReference type="InterPro" id="IPR000560">
    <property type="entry name" value="His_Pase_clade-2"/>
</dbReference>
<dbReference type="AlphaFoldDB" id="K5X9I9"/>
<evidence type="ECO:0000256" key="1">
    <source>
        <dbReference type="ARBA" id="ARBA00022801"/>
    </source>
</evidence>
<accession>K5X9I9</accession>
<gene>
    <name evidence="3" type="ORF">PHACADRAFT_205786</name>
</gene>
<evidence type="ECO:0008006" key="5">
    <source>
        <dbReference type="Google" id="ProtNLM"/>
    </source>
</evidence>
<dbReference type="Pfam" id="PF00328">
    <property type="entry name" value="His_Phos_2"/>
    <property type="match status" value="1"/>
</dbReference>
<dbReference type="EMBL" id="JH930469">
    <property type="protein sequence ID" value="EKM59567.1"/>
    <property type="molecule type" value="Genomic_DNA"/>
</dbReference>
<evidence type="ECO:0000256" key="2">
    <source>
        <dbReference type="SAM" id="MobiDB-lite"/>
    </source>
</evidence>
<dbReference type="PANTHER" id="PTHR20963">
    <property type="entry name" value="MULTIPLE INOSITOL POLYPHOSPHATE PHOSPHATASE-RELATED"/>
    <property type="match status" value="1"/>
</dbReference>
<dbReference type="RefSeq" id="XP_007392126.1">
    <property type="nucleotide sequence ID" value="XM_007392064.1"/>
</dbReference>
<dbReference type="OrthoDB" id="6509975at2759"/>
<dbReference type="InParanoid" id="K5X9I9"/>
<dbReference type="SUPFAM" id="SSF53254">
    <property type="entry name" value="Phosphoglycerate mutase-like"/>
    <property type="match status" value="1"/>
</dbReference>